<dbReference type="PROSITE" id="PS51257">
    <property type="entry name" value="PROKAR_LIPOPROTEIN"/>
    <property type="match status" value="1"/>
</dbReference>
<evidence type="ECO:0000259" key="3">
    <source>
        <dbReference type="Pfam" id="PF03413"/>
    </source>
</evidence>
<evidence type="ECO:0000313" key="4">
    <source>
        <dbReference type="EMBL" id="MBP2016717.1"/>
    </source>
</evidence>
<keyword evidence="5" id="KW-1185">Reference proteome</keyword>
<sequence>MRRILALSLALSLALLSACTTATPADLPAAGGTGRGAGEEREPRRPQLVEHRLGELRRVEHGEGFVLLLPAHPTLTATVSGAEAVHWLLYQDTDGRSNRDVPLAVLDGEAVGPHRWELNWTDAPAESVRLVLCAVPQGDFPAGEEVPRVGGRPCLGLQDTRVLVLGPDESPYLTEEQAVAKARLIEPDGPWVARFEEAYTRFGSEDARGRPAWVLEALYPYGNRITVAIDALTGERIAVVWAEPPHFGGEPTPLSREEAVAAALEQLGDSDLRLLEATYTEEYEWRGHTYFAWVLRLAPGRDEGNEITAVIHAYTGTLLTP</sequence>
<protein>
    <recommendedName>
        <fullName evidence="3">PepSY domain-containing protein</fullName>
    </recommendedName>
</protein>
<evidence type="ECO:0000256" key="1">
    <source>
        <dbReference type="SAM" id="MobiDB-lite"/>
    </source>
</evidence>
<dbReference type="Proteomes" id="UP001519289">
    <property type="component" value="Unassembled WGS sequence"/>
</dbReference>
<accession>A0ABS4JME3</accession>
<reference evidence="4 5" key="1">
    <citation type="submission" date="2021-03" db="EMBL/GenBank/DDBJ databases">
        <title>Genomic Encyclopedia of Type Strains, Phase IV (KMG-IV): sequencing the most valuable type-strain genomes for metagenomic binning, comparative biology and taxonomic classification.</title>
        <authorList>
            <person name="Goeker M."/>
        </authorList>
    </citation>
    <scope>NUCLEOTIDE SEQUENCE [LARGE SCALE GENOMIC DNA]</scope>
    <source>
        <strain evidence="4 5">DSM 27138</strain>
    </source>
</reference>
<dbReference type="EMBL" id="JAGGLG010000001">
    <property type="protein sequence ID" value="MBP2016717.1"/>
    <property type="molecule type" value="Genomic_DNA"/>
</dbReference>
<organism evidence="4 5">
    <name type="scientific">Symbiobacterium terraclitae</name>
    <dbReference type="NCBI Taxonomy" id="557451"/>
    <lineage>
        <taxon>Bacteria</taxon>
        <taxon>Bacillati</taxon>
        <taxon>Bacillota</taxon>
        <taxon>Clostridia</taxon>
        <taxon>Eubacteriales</taxon>
        <taxon>Symbiobacteriaceae</taxon>
        <taxon>Symbiobacterium</taxon>
    </lineage>
</organism>
<feature type="chain" id="PRO_5045443366" description="PepSY domain-containing protein" evidence="2">
    <location>
        <begin position="23"/>
        <end position="321"/>
    </location>
</feature>
<dbReference type="InterPro" id="IPR025711">
    <property type="entry name" value="PepSY"/>
</dbReference>
<feature type="domain" description="PepSY" evidence="3">
    <location>
        <begin position="253"/>
        <end position="319"/>
    </location>
</feature>
<evidence type="ECO:0000256" key="2">
    <source>
        <dbReference type="SAM" id="SignalP"/>
    </source>
</evidence>
<dbReference type="RefSeq" id="WP_209464877.1">
    <property type="nucleotide sequence ID" value="NZ_JAGGLG010000001.1"/>
</dbReference>
<feature type="signal peptide" evidence="2">
    <location>
        <begin position="1"/>
        <end position="22"/>
    </location>
</feature>
<feature type="region of interest" description="Disordered" evidence="1">
    <location>
        <begin position="24"/>
        <end position="45"/>
    </location>
</feature>
<proteinExistence type="predicted"/>
<name>A0ABS4JME3_9FIRM</name>
<comment type="caution">
    <text evidence="4">The sequence shown here is derived from an EMBL/GenBank/DDBJ whole genome shotgun (WGS) entry which is preliminary data.</text>
</comment>
<keyword evidence="2" id="KW-0732">Signal</keyword>
<dbReference type="Pfam" id="PF03413">
    <property type="entry name" value="PepSY"/>
    <property type="match status" value="2"/>
</dbReference>
<feature type="domain" description="PepSY" evidence="3">
    <location>
        <begin position="173"/>
        <end position="235"/>
    </location>
</feature>
<evidence type="ECO:0000313" key="5">
    <source>
        <dbReference type="Proteomes" id="UP001519289"/>
    </source>
</evidence>
<gene>
    <name evidence="4" type="ORF">J2Z79_000090</name>
</gene>